<keyword evidence="2" id="KW-1185">Reference proteome</keyword>
<dbReference type="AlphaFoldDB" id="Q9WZ91"/>
<dbReference type="KEGG" id="tma:TM0623"/>
<gene>
    <name evidence="1" type="ordered locus">TM_0623</name>
</gene>
<name>Q9WZ91_THEMA</name>
<protein>
    <submittedName>
        <fullName evidence="1">Uncharacterized protein</fullName>
    </submittedName>
</protein>
<dbReference type="KEGG" id="tmw:THMA_0639"/>
<dbReference type="KEGG" id="tmi:THEMA_01545"/>
<dbReference type="PATRIC" id="fig|243274.18.peg.303"/>
<dbReference type="InParanoid" id="Q9WZ91"/>
<organism evidence="1 2">
    <name type="scientific">Thermotoga maritima (strain ATCC 43589 / DSM 3109 / JCM 10099 / NBRC 100826 / MSB8)</name>
    <dbReference type="NCBI Taxonomy" id="243274"/>
    <lineage>
        <taxon>Bacteria</taxon>
        <taxon>Thermotogati</taxon>
        <taxon>Thermotogota</taxon>
        <taxon>Thermotogae</taxon>
        <taxon>Thermotogales</taxon>
        <taxon>Thermotogaceae</taxon>
        <taxon>Thermotoga</taxon>
    </lineage>
</organism>
<evidence type="ECO:0000313" key="1">
    <source>
        <dbReference type="EMBL" id="AAD35707.1"/>
    </source>
</evidence>
<dbReference type="PIR" id="F72354">
    <property type="entry name" value="F72354"/>
</dbReference>
<dbReference type="EMBL" id="AE000512">
    <property type="protein sequence ID" value="AAD35707.1"/>
    <property type="molecule type" value="Genomic_DNA"/>
</dbReference>
<proteinExistence type="predicted"/>
<sequence length="79" mass="8667">MTAGSSRDDKIVPCGSPAAGGVEKLVTDLAGFSDRSKFEVSVLNVIQDTYWPEEEMLTETSIKVYTTDMTLSECVETER</sequence>
<dbReference type="SMR" id="Q9WZ91"/>
<dbReference type="DNASU" id="897710"/>
<accession>Q9WZ91</accession>
<evidence type="ECO:0000313" key="2">
    <source>
        <dbReference type="Proteomes" id="UP000008183"/>
    </source>
</evidence>
<dbReference type="Proteomes" id="UP000008183">
    <property type="component" value="Chromosome"/>
</dbReference>
<dbReference type="EnsemblBacteria" id="AAD35707">
    <property type="protein sequence ID" value="AAD35707"/>
    <property type="gene ID" value="TM_0623"/>
</dbReference>
<dbReference type="PaxDb" id="243274-THEMA_01545"/>
<reference evidence="1 2" key="1">
    <citation type="journal article" date="1999" name="Nature">
        <title>Evidence for lateral gene transfer between Archaea and Bacteria from genome sequence of Thermotoga maritima.</title>
        <authorList>
            <person name="Nelson K.E."/>
            <person name="Clayton R.A."/>
            <person name="Gill S.R."/>
            <person name="Gwinn M.L."/>
            <person name="Dodson R.J."/>
            <person name="Haft D.H."/>
            <person name="Hickey E.K."/>
            <person name="Peterson J.D."/>
            <person name="Nelson W.C."/>
            <person name="Ketchum K.A."/>
            <person name="McDonald L."/>
            <person name="Utterback T.R."/>
            <person name="Malek J.A."/>
            <person name="Linher K.D."/>
            <person name="Garrett M.M."/>
            <person name="Stewart A.M."/>
            <person name="Cotton M.D."/>
            <person name="Pratt M.S."/>
            <person name="Phillips C.A."/>
            <person name="Richardson D."/>
            <person name="Heidelberg J."/>
            <person name="Sutton G.G."/>
            <person name="Fleischmann R.D."/>
            <person name="White O."/>
            <person name="Salzberg S.L."/>
            <person name="Smith H.O."/>
            <person name="Venter J.C."/>
            <person name="Fraser C.M."/>
        </authorList>
    </citation>
    <scope>NUCLEOTIDE SEQUENCE [LARGE SCALE GENOMIC DNA]</scope>
    <source>
        <strain evidence="2">ATCC 43589 / DSM 3109 / JCM 10099 / NBRC 100826 / MSB8</strain>
    </source>
</reference>